<keyword evidence="1" id="KW-1133">Transmembrane helix</keyword>
<proteinExistence type="predicted"/>
<organism evidence="2 3">
    <name type="scientific">Flavobacterium jumunjinense</name>
    <dbReference type="NCBI Taxonomy" id="998845"/>
    <lineage>
        <taxon>Bacteria</taxon>
        <taxon>Pseudomonadati</taxon>
        <taxon>Bacteroidota</taxon>
        <taxon>Flavobacteriia</taxon>
        <taxon>Flavobacteriales</taxon>
        <taxon>Flavobacteriaceae</taxon>
        <taxon>Flavobacterium</taxon>
    </lineage>
</organism>
<dbReference type="SUPFAM" id="SSF48452">
    <property type="entry name" value="TPR-like"/>
    <property type="match status" value="1"/>
</dbReference>
<keyword evidence="3" id="KW-1185">Reference proteome</keyword>
<evidence type="ECO:0000313" key="3">
    <source>
        <dbReference type="Proteomes" id="UP001589607"/>
    </source>
</evidence>
<accession>A0ABV5GLM7</accession>
<gene>
    <name evidence="2" type="ORF">ACFFVF_06910</name>
</gene>
<feature type="transmembrane region" description="Helical" evidence="1">
    <location>
        <begin position="88"/>
        <end position="108"/>
    </location>
</feature>
<dbReference type="Gene3D" id="1.25.40.10">
    <property type="entry name" value="Tetratricopeptide repeat domain"/>
    <property type="match status" value="1"/>
</dbReference>
<dbReference type="InterPro" id="IPR011990">
    <property type="entry name" value="TPR-like_helical_dom_sf"/>
</dbReference>
<keyword evidence="1" id="KW-0472">Membrane</keyword>
<dbReference type="Proteomes" id="UP001589607">
    <property type="component" value="Unassembled WGS sequence"/>
</dbReference>
<evidence type="ECO:0000256" key="1">
    <source>
        <dbReference type="SAM" id="Phobius"/>
    </source>
</evidence>
<protein>
    <submittedName>
        <fullName evidence="2">Tetratricopeptide repeat protein</fullName>
    </submittedName>
</protein>
<evidence type="ECO:0000313" key="2">
    <source>
        <dbReference type="EMBL" id="MFB9096239.1"/>
    </source>
</evidence>
<sequence>MQEGIYIVFDNYLQNRMSFEEKKNLETQFQKDIDLREKFELYKQANLFLETKFSKDTQFFKENLSQVSEKYFSNVSEKKIKKTKIIPLTSKWFAIAATIVVVVSFWIFNQSGIPKYEEYNNHQKIHLTERSSENTTLKLAEKAFNDKNFQQAIIEFEANNIESLDTEERLYYAVSLIETEQYQKSEAILLAIKEGNSIFKEDAIWYLGLMALKQKKYDESIKYLKLITDNSERFDTAQTLLNDLD</sequence>
<name>A0ABV5GLM7_9FLAO</name>
<dbReference type="EMBL" id="JBHMEY010000014">
    <property type="protein sequence ID" value="MFB9096239.1"/>
    <property type="molecule type" value="Genomic_DNA"/>
</dbReference>
<comment type="caution">
    <text evidence="2">The sequence shown here is derived from an EMBL/GenBank/DDBJ whole genome shotgun (WGS) entry which is preliminary data.</text>
</comment>
<dbReference type="RefSeq" id="WP_236458272.1">
    <property type="nucleotide sequence ID" value="NZ_CBCSGE010000009.1"/>
</dbReference>
<reference evidence="2 3" key="1">
    <citation type="submission" date="2024-09" db="EMBL/GenBank/DDBJ databases">
        <authorList>
            <person name="Sun Q."/>
            <person name="Mori K."/>
        </authorList>
    </citation>
    <scope>NUCLEOTIDE SEQUENCE [LARGE SCALE GENOMIC DNA]</scope>
    <source>
        <strain evidence="2 3">CECT 7955</strain>
    </source>
</reference>
<keyword evidence="1" id="KW-0812">Transmembrane</keyword>